<dbReference type="GO" id="GO:0006325">
    <property type="term" value="P:chromatin organization"/>
    <property type="evidence" value="ECO:0007669"/>
    <property type="project" value="UniProtKB-KW"/>
</dbReference>
<evidence type="ECO:0000256" key="3">
    <source>
        <dbReference type="ARBA" id="ARBA00022853"/>
    </source>
</evidence>
<name>A0A4Y9ZFP9_9AGAM</name>
<dbReference type="GO" id="GO:0035267">
    <property type="term" value="C:NuA4 histone acetyltransferase complex"/>
    <property type="evidence" value="ECO:0007669"/>
    <property type="project" value="TreeGrafter"/>
</dbReference>
<keyword evidence="8" id="KW-1185">Reference proteome</keyword>
<dbReference type="Proteomes" id="UP000298061">
    <property type="component" value="Unassembled WGS sequence"/>
</dbReference>
<accession>A0A4Y9ZFP9</accession>
<proteinExistence type="inferred from homology"/>
<comment type="caution">
    <text evidence="7">The sequence shown here is derived from an EMBL/GenBank/DDBJ whole genome shotgun (WGS) entry which is preliminary data.</text>
</comment>
<comment type="subcellular location">
    <subcellularLocation>
        <location evidence="1">Nucleus</location>
    </subcellularLocation>
</comment>
<keyword evidence="5" id="KW-0804">Transcription</keyword>
<evidence type="ECO:0000313" key="7">
    <source>
        <dbReference type="EMBL" id="TFY73010.1"/>
    </source>
</evidence>
<dbReference type="STRING" id="135208.A0A4Y9ZFP9"/>
<evidence type="ECO:0000256" key="4">
    <source>
        <dbReference type="ARBA" id="ARBA00023015"/>
    </source>
</evidence>
<evidence type="ECO:0000313" key="8">
    <source>
        <dbReference type="Proteomes" id="UP000298061"/>
    </source>
</evidence>
<keyword evidence="6" id="KW-0539">Nucleus</keyword>
<protein>
    <submittedName>
        <fullName evidence="7">Uncharacterized protein</fullName>
    </submittedName>
</protein>
<evidence type="ECO:0000256" key="5">
    <source>
        <dbReference type="ARBA" id="ARBA00023163"/>
    </source>
</evidence>
<evidence type="ECO:0000256" key="2">
    <source>
        <dbReference type="ARBA" id="ARBA00007117"/>
    </source>
</evidence>
<evidence type="ECO:0000256" key="6">
    <source>
        <dbReference type="ARBA" id="ARBA00023242"/>
    </source>
</evidence>
<organism evidence="7 8">
    <name type="scientific">Hericium alpestre</name>
    <dbReference type="NCBI Taxonomy" id="135208"/>
    <lineage>
        <taxon>Eukaryota</taxon>
        <taxon>Fungi</taxon>
        <taxon>Dikarya</taxon>
        <taxon>Basidiomycota</taxon>
        <taxon>Agaricomycotina</taxon>
        <taxon>Agaricomycetes</taxon>
        <taxon>Russulales</taxon>
        <taxon>Hericiaceae</taxon>
        <taxon>Hericium</taxon>
    </lineage>
</organism>
<dbReference type="Pfam" id="PF07904">
    <property type="entry name" value="Eaf7"/>
    <property type="match status" value="1"/>
</dbReference>
<gene>
    <name evidence="7" type="ORF">EWM64_g11002</name>
</gene>
<keyword evidence="3" id="KW-0156">Chromatin regulator</keyword>
<evidence type="ECO:0000256" key="1">
    <source>
        <dbReference type="ARBA" id="ARBA00004123"/>
    </source>
</evidence>
<dbReference type="PANTHER" id="PTHR13581">
    <property type="entry name" value="MRG-BINDING PROTEIN"/>
    <property type="match status" value="1"/>
</dbReference>
<sequence length="74" mass="8457">MTAVDDPEPSTPHFLDTVEGEIAFFRSLMRARPVGLHRHFHVLSMRNAIHQDTGRHVSVDALWAKLRACYDLDT</sequence>
<feature type="non-terminal residue" evidence="7">
    <location>
        <position position="74"/>
    </location>
</feature>
<dbReference type="InterPro" id="IPR012423">
    <property type="entry name" value="Eaf7/MRGBP"/>
</dbReference>
<dbReference type="OrthoDB" id="5595141at2759"/>
<keyword evidence="4" id="KW-0805">Transcription regulation</keyword>
<dbReference type="GO" id="GO:0006357">
    <property type="term" value="P:regulation of transcription by RNA polymerase II"/>
    <property type="evidence" value="ECO:0007669"/>
    <property type="project" value="TreeGrafter"/>
</dbReference>
<dbReference type="AlphaFoldDB" id="A0A4Y9ZFP9"/>
<comment type="similarity">
    <text evidence="2">Belongs to the EAF7 family.</text>
</comment>
<dbReference type="PANTHER" id="PTHR13581:SF5">
    <property type="entry name" value="MRG_MORF4L-BINDING PROTEIN"/>
    <property type="match status" value="1"/>
</dbReference>
<reference evidence="7 8" key="1">
    <citation type="submission" date="2019-02" db="EMBL/GenBank/DDBJ databases">
        <title>Genome sequencing of the rare red list fungi Hericium alpestre (H. flagellum).</title>
        <authorList>
            <person name="Buettner E."/>
            <person name="Kellner H."/>
        </authorList>
    </citation>
    <scope>NUCLEOTIDE SEQUENCE [LARGE SCALE GENOMIC DNA]</scope>
    <source>
        <strain evidence="7 8">DSM 108284</strain>
    </source>
</reference>
<dbReference type="GO" id="GO:0005634">
    <property type="term" value="C:nucleus"/>
    <property type="evidence" value="ECO:0007669"/>
    <property type="project" value="UniProtKB-SubCell"/>
</dbReference>
<dbReference type="EMBL" id="SFCI01003486">
    <property type="protein sequence ID" value="TFY73010.1"/>
    <property type="molecule type" value="Genomic_DNA"/>
</dbReference>